<feature type="domain" description="Phospholipase/carboxylesterase/thioesterase" evidence="4">
    <location>
        <begin position="43"/>
        <end position="188"/>
    </location>
</feature>
<dbReference type="PANTHER" id="PTHR43037">
    <property type="entry name" value="UNNAMED PRODUCT-RELATED"/>
    <property type="match status" value="1"/>
</dbReference>
<proteinExistence type="predicted"/>
<dbReference type="EMBL" id="FWFT01000003">
    <property type="protein sequence ID" value="SLN44084.1"/>
    <property type="molecule type" value="Genomic_DNA"/>
</dbReference>
<evidence type="ECO:0000256" key="1">
    <source>
        <dbReference type="ARBA" id="ARBA00022729"/>
    </source>
</evidence>
<dbReference type="InterPro" id="IPR029058">
    <property type="entry name" value="AB_hydrolase_fold"/>
</dbReference>
<dbReference type="Gene3D" id="3.40.50.1820">
    <property type="entry name" value="alpha/beta hydrolase"/>
    <property type="match status" value="1"/>
</dbReference>
<dbReference type="Proteomes" id="UP000193623">
    <property type="component" value="Unassembled WGS sequence"/>
</dbReference>
<dbReference type="AlphaFoldDB" id="A0A1Y5SNB7"/>
<keyword evidence="1 3" id="KW-0732">Signal</keyword>
<dbReference type="OrthoDB" id="9805640at2"/>
<evidence type="ECO:0000259" key="4">
    <source>
        <dbReference type="Pfam" id="PF02230"/>
    </source>
</evidence>
<evidence type="ECO:0000256" key="2">
    <source>
        <dbReference type="ARBA" id="ARBA00022801"/>
    </source>
</evidence>
<evidence type="ECO:0000313" key="5">
    <source>
        <dbReference type="EMBL" id="SLN44084.1"/>
    </source>
</evidence>
<keyword evidence="6" id="KW-1185">Reference proteome</keyword>
<protein>
    <submittedName>
        <fullName evidence="5">Alpha/beta hydrolase family protein</fullName>
    </submittedName>
</protein>
<accession>A0A1Y5SNB7</accession>
<reference evidence="5 6" key="1">
    <citation type="submission" date="2017-03" db="EMBL/GenBank/DDBJ databases">
        <authorList>
            <person name="Afonso C.L."/>
            <person name="Miller P.J."/>
            <person name="Scott M.A."/>
            <person name="Spackman E."/>
            <person name="Goraichik I."/>
            <person name="Dimitrov K.M."/>
            <person name="Suarez D.L."/>
            <person name="Swayne D.E."/>
        </authorList>
    </citation>
    <scope>NUCLEOTIDE SEQUENCE [LARGE SCALE GENOMIC DNA]</scope>
    <source>
        <strain evidence="5 6">CECT 8397</strain>
    </source>
</reference>
<gene>
    <name evidence="5" type="ORF">PSJ8397_02278</name>
</gene>
<dbReference type="SUPFAM" id="SSF53474">
    <property type="entry name" value="alpha/beta-Hydrolases"/>
    <property type="match status" value="1"/>
</dbReference>
<dbReference type="GO" id="GO:0016787">
    <property type="term" value="F:hydrolase activity"/>
    <property type="evidence" value="ECO:0007669"/>
    <property type="project" value="UniProtKB-KW"/>
</dbReference>
<evidence type="ECO:0000256" key="3">
    <source>
        <dbReference type="SAM" id="SignalP"/>
    </source>
</evidence>
<dbReference type="RefSeq" id="WP_085864676.1">
    <property type="nucleotide sequence ID" value="NZ_FWFT01000003.1"/>
</dbReference>
<dbReference type="Pfam" id="PF02230">
    <property type="entry name" value="Abhydrolase_2"/>
    <property type="match status" value="1"/>
</dbReference>
<name>A0A1Y5SNB7_9RHOB</name>
<feature type="signal peptide" evidence="3">
    <location>
        <begin position="1"/>
        <end position="18"/>
    </location>
</feature>
<keyword evidence="2 5" id="KW-0378">Hydrolase</keyword>
<feature type="chain" id="PRO_5012193117" evidence="3">
    <location>
        <begin position="19"/>
        <end position="275"/>
    </location>
</feature>
<dbReference type="InterPro" id="IPR050955">
    <property type="entry name" value="Plant_Biomass_Hydrol_Est"/>
</dbReference>
<dbReference type="PANTHER" id="PTHR43037:SF5">
    <property type="entry name" value="FERULOYL ESTERASE"/>
    <property type="match status" value="1"/>
</dbReference>
<sequence>MRWLALVWAAALATPAWGCTPEAQCEIGGRAYVAALPQTAQTPPAVIYLHGFGGSGQGVLRNQRIVDAFLARGFAIIAPDGQPRAEGNGRRWDFHPRSPDAQQAEVDHLIAVRDDAVARLGLDPDNIILAGFSIGGSMTAYTACLSPDAFAAYAPLGGNFWRPHPQGCAGPVRMLHTHGWVDGTVPLEGRVVNGLPSDDPAAFSQGDVFEALSIWRDANGCLHEKPDRFDVSGEYWMRTWTECAAGSALQFALFPRGHIVPVTWPDLVVDWYEGL</sequence>
<dbReference type="InterPro" id="IPR003140">
    <property type="entry name" value="PLipase/COase/thioEstase"/>
</dbReference>
<organism evidence="5 6">
    <name type="scientific">Pseudooctadecabacter jejudonensis</name>
    <dbReference type="NCBI Taxonomy" id="1391910"/>
    <lineage>
        <taxon>Bacteria</taxon>
        <taxon>Pseudomonadati</taxon>
        <taxon>Pseudomonadota</taxon>
        <taxon>Alphaproteobacteria</taxon>
        <taxon>Rhodobacterales</taxon>
        <taxon>Paracoccaceae</taxon>
        <taxon>Pseudooctadecabacter</taxon>
    </lineage>
</organism>
<evidence type="ECO:0000313" key="6">
    <source>
        <dbReference type="Proteomes" id="UP000193623"/>
    </source>
</evidence>